<evidence type="ECO:0000313" key="1">
    <source>
        <dbReference type="EMBL" id="OCF51709.1"/>
    </source>
</evidence>
<dbReference type="OrthoDB" id="2565148at2759"/>
<dbReference type="RefSeq" id="XP_019012928.1">
    <property type="nucleotide sequence ID" value="XM_019154188.1"/>
</dbReference>
<dbReference type="GeneID" id="30170793"/>
<name>A0A1B9I889_9TREE</name>
<gene>
    <name evidence="1" type="ORF">I206_02424</name>
    <name evidence="2" type="ORF">I206_104884</name>
</gene>
<reference evidence="2" key="4">
    <citation type="submission" date="2024-02" db="EMBL/GenBank/DDBJ databases">
        <title>Comparative genomics of Cryptococcus and Kwoniella reveals pathogenesis evolution and contrasting modes of karyotype evolution via chromosome fusion or intercentromeric recombination.</title>
        <authorList>
            <person name="Coelho M.A."/>
            <person name="David-Palma M."/>
            <person name="Shea T."/>
            <person name="Bowers K."/>
            <person name="McGinley-Smith S."/>
            <person name="Mohammad A.W."/>
            <person name="Gnirke A."/>
            <person name="Yurkov A.M."/>
            <person name="Nowrousian M."/>
            <person name="Sun S."/>
            <person name="Cuomo C.A."/>
            <person name="Heitman J."/>
        </authorList>
    </citation>
    <scope>NUCLEOTIDE SEQUENCE</scope>
    <source>
        <strain evidence="2">CBS 10737</strain>
    </source>
</reference>
<reference evidence="1" key="1">
    <citation type="submission" date="2013-07" db="EMBL/GenBank/DDBJ databases">
        <title>The Genome Sequence of Cryptococcus pinus CBS10737.</title>
        <authorList>
            <consortium name="The Broad Institute Genome Sequencing Platform"/>
            <person name="Cuomo C."/>
            <person name="Litvintseva A."/>
            <person name="Chen Y."/>
            <person name="Heitman J."/>
            <person name="Sun S."/>
            <person name="Springer D."/>
            <person name="Dromer F."/>
            <person name="Young S.K."/>
            <person name="Zeng Q."/>
            <person name="Gargeya S."/>
            <person name="Fitzgerald M."/>
            <person name="Abouelleil A."/>
            <person name="Alvarado L."/>
            <person name="Berlin A.M."/>
            <person name="Chapman S.B."/>
            <person name="Dewar J."/>
            <person name="Goldberg J."/>
            <person name="Griggs A."/>
            <person name="Gujja S."/>
            <person name="Hansen M."/>
            <person name="Howarth C."/>
            <person name="Imamovic A."/>
            <person name="Larimer J."/>
            <person name="McCowan C."/>
            <person name="Murphy C."/>
            <person name="Pearson M."/>
            <person name="Priest M."/>
            <person name="Roberts A."/>
            <person name="Saif S."/>
            <person name="Shea T."/>
            <person name="Sykes S."/>
            <person name="Wortman J."/>
            <person name="Nusbaum C."/>
            <person name="Birren B."/>
        </authorList>
    </citation>
    <scope>NUCLEOTIDE SEQUENCE [LARGE SCALE GENOMIC DNA]</scope>
    <source>
        <strain evidence="1">CBS 10737</strain>
    </source>
</reference>
<dbReference type="Proteomes" id="UP000094020">
    <property type="component" value="Chromosome 6"/>
</dbReference>
<organism evidence="1">
    <name type="scientific">Kwoniella pini CBS 10737</name>
    <dbReference type="NCBI Taxonomy" id="1296096"/>
    <lineage>
        <taxon>Eukaryota</taxon>
        <taxon>Fungi</taxon>
        <taxon>Dikarya</taxon>
        <taxon>Basidiomycota</taxon>
        <taxon>Agaricomycotina</taxon>
        <taxon>Tremellomycetes</taxon>
        <taxon>Tremellales</taxon>
        <taxon>Cryptococcaceae</taxon>
        <taxon>Kwoniella</taxon>
    </lineage>
</organism>
<evidence type="ECO:0000313" key="2">
    <source>
        <dbReference type="EMBL" id="WWC70932.1"/>
    </source>
</evidence>
<keyword evidence="3" id="KW-1185">Reference proteome</keyword>
<dbReference type="KEGG" id="kpin:30170793"/>
<sequence length="189" mass="21681">MDYLTIITTRSLILFPSTQSLPSDVPAHRPLPDSPLSSPISSTQFILSDFDPSPREVSLPISSLIYNERNCAYFLIQHVLQTSSMNHSVLKQTEKNARESEVKVMVYKELNRAEMFIRGLGRWFNKNSSRIDEDSLKQLANKFGLSLEPIMNMKNNKQFEEHGIGEVEIMETREEVNNDMSQEKNMVLV</sequence>
<dbReference type="EMBL" id="CP144524">
    <property type="protein sequence ID" value="WWC70932.1"/>
    <property type="molecule type" value="Genomic_DNA"/>
</dbReference>
<accession>A0A1B9I889</accession>
<proteinExistence type="predicted"/>
<reference evidence="2" key="2">
    <citation type="submission" date="2013-07" db="EMBL/GenBank/DDBJ databases">
        <authorList>
            <consortium name="The Broad Institute Genome Sequencing Platform"/>
            <person name="Cuomo C."/>
            <person name="Litvintseva A."/>
            <person name="Chen Y."/>
            <person name="Heitman J."/>
            <person name="Sun S."/>
            <person name="Springer D."/>
            <person name="Dromer F."/>
            <person name="Young S.K."/>
            <person name="Zeng Q."/>
            <person name="Gargeya S."/>
            <person name="Fitzgerald M."/>
            <person name="Abouelleil A."/>
            <person name="Alvarado L."/>
            <person name="Berlin A.M."/>
            <person name="Chapman S.B."/>
            <person name="Dewar J."/>
            <person name="Goldberg J."/>
            <person name="Griggs A."/>
            <person name="Gujja S."/>
            <person name="Hansen M."/>
            <person name="Howarth C."/>
            <person name="Imamovic A."/>
            <person name="Larimer J."/>
            <person name="McCowan C."/>
            <person name="Murphy C."/>
            <person name="Pearson M."/>
            <person name="Priest M."/>
            <person name="Roberts A."/>
            <person name="Saif S."/>
            <person name="Shea T."/>
            <person name="Sykes S."/>
            <person name="Wortman J."/>
            <person name="Nusbaum C."/>
            <person name="Birren B."/>
        </authorList>
    </citation>
    <scope>NUCLEOTIDE SEQUENCE</scope>
    <source>
        <strain evidence="2">CBS 10737</strain>
    </source>
</reference>
<dbReference type="AlphaFoldDB" id="A0A1B9I889"/>
<dbReference type="EMBL" id="KV700115">
    <property type="protein sequence ID" value="OCF51709.1"/>
    <property type="molecule type" value="Genomic_DNA"/>
</dbReference>
<evidence type="ECO:0000313" key="3">
    <source>
        <dbReference type="Proteomes" id="UP000094020"/>
    </source>
</evidence>
<reference evidence="1" key="3">
    <citation type="submission" date="2016-07" db="EMBL/GenBank/DDBJ databases">
        <title>Evolution of pathogenesis and genome organization in the Tremellales.</title>
        <authorList>
            <person name="Cuomo C."/>
            <person name="Litvintseva A."/>
            <person name="Heitman J."/>
            <person name="Chen Y."/>
            <person name="Sun S."/>
            <person name="Springer D."/>
            <person name="Dromer F."/>
            <person name="Young S."/>
            <person name="Zeng Q."/>
            <person name="Chapman S."/>
            <person name="Gujja S."/>
            <person name="Saif S."/>
            <person name="Birren B."/>
        </authorList>
    </citation>
    <scope>NUCLEOTIDE SEQUENCE</scope>
    <source>
        <strain evidence="1">CBS 10737</strain>
    </source>
</reference>
<protein>
    <submittedName>
        <fullName evidence="1">Uncharacterized protein</fullName>
    </submittedName>
</protein>